<sequence length="61" mass="7069">MRGDEVKELDIVLLKDGRQGTILEMYERGRAYLVEITDDKGKTIDTPIIQKEDIKELVYIT</sequence>
<name>A0A4R4FEG5_9FIRM</name>
<evidence type="ECO:0000313" key="2">
    <source>
        <dbReference type="Proteomes" id="UP000295710"/>
    </source>
</evidence>
<dbReference type="EMBL" id="SMMX01000006">
    <property type="protein sequence ID" value="TDA21945.1"/>
    <property type="molecule type" value="Genomic_DNA"/>
</dbReference>
<evidence type="ECO:0000313" key="1">
    <source>
        <dbReference type="EMBL" id="TDA21945.1"/>
    </source>
</evidence>
<dbReference type="InterPro" id="IPR032568">
    <property type="entry name" value="DUF4926"/>
</dbReference>
<reference evidence="1 2" key="1">
    <citation type="journal article" date="2016" name="Nat. Microbiol.">
        <title>The Mouse Intestinal Bacterial Collection (miBC) provides host-specific insight into cultured diversity and functional potential of the gut microbiota.</title>
        <authorList>
            <person name="Lagkouvardos I."/>
            <person name="Pukall R."/>
            <person name="Abt B."/>
            <person name="Foesel B.U."/>
            <person name="Meier-Kolthoff J.P."/>
            <person name="Kumar N."/>
            <person name="Bresciani A."/>
            <person name="Martinez I."/>
            <person name="Just S."/>
            <person name="Ziegler C."/>
            <person name="Brugiroux S."/>
            <person name="Garzetti D."/>
            <person name="Wenning M."/>
            <person name="Bui T.P."/>
            <person name="Wang J."/>
            <person name="Hugenholtz F."/>
            <person name="Plugge C.M."/>
            <person name="Peterson D.A."/>
            <person name="Hornef M.W."/>
            <person name="Baines J.F."/>
            <person name="Smidt H."/>
            <person name="Walter J."/>
            <person name="Kristiansen K."/>
            <person name="Nielsen H.B."/>
            <person name="Haller D."/>
            <person name="Overmann J."/>
            <person name="Stecher B."/>
            <person name="Clavel T."/>
        </authorList>
    </citation>
    <scope>NUCLEOTIDE SEQUENCE [LARGE SCALE GENOMIC DNA]</scope>
    <source>
        <strain evidence="1 2">DSM 28560</strain>
    </source>
</reference>
<comment type="caution">
    <text evidence="1">The sequence shown here is derived from an EMBL/GenBank/DDBJ whole genome shotgun (WGS) entry which is preliminary data.</text>
</comment>
<accession>A0A4R4FEG5</accession>
<dbReference type="RefSeq" id="WP_132277374.1">
    <property type="nucleotide sequence ID" value="NZ_SMMX01000006.1"/>
</dbReference>
<organism evidence="1 2">
    <name type="scientific">Extibacter muris</name>
    <dbReference type="NCBI Taxonomy" id="1796622"/>
    <lineage>
        <taxon>Bacteria</taxon>
        <taxon>Bacillati</taxon>
        <taxon>Bacillota</taxon>
        <taxon>Clostridia</taxon>
        <taxon>Lachnospirales</taxon>
        <taxon>Lachnospiraceae</taxon>
        <taxon>Extibacter</taxon>
    </lineage>
</organism>
<gene>
    <name evidence="1" type="ORF">E1963_09300</name>
</gene>
<dbReference type="Proteomes" id="UP000295710">
    <property type="component" value="Unassembled WGS sequence"/>
</dbReference>
<dbReference type="Pfam" id="PF16277">
    <property type="entry name" value="DUF4926"/>
    <property type="match status" value="1"/>
</dbReference>
<keyword evidence="2" id="KW-1185">Reference proteome</keyword>
<protein>
    <submittedName>
        <fullName evidence="1">DUF4926 domain-containing protein</fullName>
    </submittedName>
</protein>
<dbReference type="AlphaFoldDB" id="A0A4R4FEG5"/>
<proteinExistence type="predicted"/>